<organism evidence="8 9">
    <name type="scientific">Lacrimispora xylanisolvens</name>
    <dbReference type="NCBI Taxonomy" id="384636"/>
    <lineage>
        <taxon>Bacteria</taxon>
        <taxon>Bacillati</taxon>
        <taxon>Bacillota</taxon>
        <taxon>Clostridia</taxon>
        <taxon>Lachnospirales</taxon>
        <taxon>Lachnospiraceae</taxon>
        <taxon>Lacrimispora</taxon>
    </lineage>
</organism>
<dbReference type="SUPFAM" id="SSF53335">
    <property type="entry name" value="S-adenosyl-L-methionine-dependent methyltransferases"/>
    <property type="match status" value="1"/>
</dbReference>
<dbReference type="Gene3D" id="1.10.1020.10">
    <property type="entry name" value="Adenine-specific Methyltransferase, Domain 2"/>
    <property type="match status" value="1"/>
</dbReference>
<keyword evidence="5" id="KW-0949">S-adenosyl-L-methionine</keyword>
<dbReference type="EC" id="2.1.1.72" evidence="2"/>
<evidence type="ECO:0000256" key="4">
    <source>
        <dbReference type="ARBA" id="ARBA00022679"/>
    </source>
</evidence>
<keyword evidence="3 8" id="KW-0489">Methyltransferase</keyword>
<feature type="binding site" evidence="7">
    <location>
        <position position="56"/>
    </location>
    <ligand>
        <name>S-adenosyl-L-methionine</name>
        <dbReference type="ChEBI" id="CHEBI:59789"/>
    </ligand>
</feature>
<dbReference type="AlphaFoldDB" id="A0A2S6HJ72"/>
<evidence type="ECO:0000256" key="3">
    <source>
        <dbReference type="ARBA" id="ARBA00022603"/>
    </source>
</evidence>
<dbReference type="InterPro" id="IPR012327">
    <property type="entry name" value="MeTrfase_D12"/>
</dbReference>
<dbReference type="GO" id="GO:0043565">
    <property type="term" value="F:sequence-specific DNA binding"/>
    <property type="evidence" value="ECO:0007669"/>
    <property type="project" value="TreeGrafter"/>
</dbReference>
<feature type="binding site" evidence="7">
    <location>
        <position position="11"/>
    </location>
    <ligand>
        <name>S-adenosyl-L-methionine</name>
        <dbReference type="ChEBI" id="CHEBI:59789"/>
    </ligand>
</feature>
<sequence length="251" mass="30047">MNSFISWIGGKKLLRKQILEQFPDLGSYSRYIEVFGGAGWVLFSKDKHAPLEVFNDVNGELINLYRVVKYHPETLQKELEWLLMSREQFFDELSRNTRGMTDIQRAARFFCLIRESFGTDCKSFRVCPRDMQKAVDYLKEVSGRLNRVVIENQDFERLIKTYDRPDALFYLDPPYYEAEKYYPDRFNPEDHERLQRCLGNIKGKFVLSYNDCQQIRDLFEGYTIIEVDRMDNLVNKDKSRRYKELIIKNYE</sequence>
<name>A0A2S6HJ72_9FIRM</name>
<dbReference type="InterPro" id="IPR023095">
    <property type="entry name" value="Ade_MeTrfase_dom_2"/>
</dbReference>
<keyword evidence="4" id="KW-0808">Transferase</keyword>
<dbReference type="PANTHER" id="PTHR30481">
    <property type="entry name" value="DNA ADENINE METHYLASE"/>
    <property type="match status" value="1"/>
</dbReference>
<dbReference type="OrthoDB" id="9805629at2"/>
<comment type="similarity">
    <text evidence="1">Belongs to the N(4)/N(6)-methyltransferase family.</text>
</comment>
<reference evidence="8 9" key="1">
    <citation type="submission" date="2018-02" db="EMBL/GenBank/DDBJ databases">
        <title>Genomic Encyclopedia of Archaeal and Bacterial Type Strains, Phase II (KMG-II): from individual species to whole genera.</title>
        <authorList>
            <person name="Goeker M."/>
        </authorList>
    </citation>
    <scope>NUCLEOTIDE SEQUENCE [LARGE SCALE GENOMIC DNA]</scope>
    <source>
        <strain evidence="8 9">DSM 3808</strain>
    </source>
</reference>
<dbReference type="Proteomes" id="UP000237749">
    <property type="component" value="Unassembled WGS sequence"/>
</dbReference>
<dbReference type="EMBL" id="PTJA01000016">
    <property type="protein sequence ID" value="PPK77534.1"/>
    <property type="molecule type" value="Genomic_DNA"/>
</dbReference>
<comment type="caution">
    <text evidence="8">The sequence shown here is derived from an EMBL/GenBank/DDBJ whole genome shotgun (WGS) entry which is preliminary data.</text>
</comment>
<evidence type="ECO:0000256" key="1">
    <source>
        <dbReference type="ARBA" id="ARBA00006594"/>
    </source>
</evidence>
<dbReference type="GO" id="GO:1904047">
    <property type="term" value="F:S-adenosyl-L-methionine binding"/>
    <property type="evidence" value="ECO:0007669"/>
    <property type="project" value="TreeGrafter"/>
</dbReference>
<accession>A0A2S6HJ72</accession>
<gene>
    <name evidence="8" type="ORF">BXY41_11673</name>
</gene>
<evidence type="ECO:0000256" key="7">
    <source>
        <dbReference type="PIRSR" id="PIRSR000398-1"/>
    </source>
</evidence>
<dbReference type="Gene3D" id="3.40.50.150">
    <property type="entry name" value="Vaccinia Virus protein VP39"/>
    <property type="match status" value="1"/>
</dbReference>
<dbReference type="InterPro" id="IPR029063">
    <property type="entry name" value="SAM-dependent_MTases_sf"/>
</dbReference>
<dbReference type="GO" id="GO:0006298">
    <property type="term" value="P:mismatch repair"/>
    <property type="evidence" value="ECO:0007669"/>
    <property type="project" value="TreeGrafter"/>
</dbReference>
<dbReference type="GO" id="GO:0009007">
    <property type="term" value="F:site-specific DNA-methyltransferase (adenine-specific) activity"/>
    <property type="evidence" value="ECO:0007669"/>
    <property type="project" value="UniProtKB-EC"/>
</dbReference>
<protein>
    <recommendedName>
        <fullName evidence="2">site-specific DNA-methyltransferase (adenine-specific)</fullName>
        <ecNumber evidence="2">2.1.1.72</ecNumber>
    </recommendedName>
</protein>
<dbReference type="GO" id="GO:0032259">
    <property type="term" value="P:methylation"/>
    <property type="evidence" value="ECO:0007669"/>
    <property type="project" value="UniProtKB-KW"/>
</dbReference>
<dbReference type="GO" id="GO:0009307">
    <property type="term" value="P:DNA restriction-modification system"/>
    <property type="evidence" value="ECO:0007669"/>
    <property type="project" value="InterPro"/>
</dbReference>
<dbReference type="Pfam" id="PF02086">
    <property type="entry name" value="MethyltransfD12"/>
    <property type="match status" value="1"/>
</dbReference>
<evidence type="ECO:0000313" key="9">
    <source>
        <dbReference type="Proteomes" id="UP000237749"/>
    </source>
</evidence>
<proteinExistence type="inferred from homology"/>
<comment type="catalytic activity">
    <reaction evidence="6">
        <text>a 2'-deoxyadenosine in DNA + S-adenosyl-L-methionine = an N(6)-methyl-2'-deoxyadenosine in DNA + S-adenosyl-L-homocysteine + H(+)</text>
        <dbReference type="Rhea" id="RHEA:15197"/>
        <dbReference type="Rhea" id="RHEA-COMP:12418"/>
        <dbReference type="Rhea" id="RHEA-COMP:12419"/>
        <dbReference type="ChEBI" id="CHEBI:15378"/>
        <dbReference type="ChEBI" id="CHEBI:57856"/>
        <dbReference type="ChEBI" id="CHEBI:59789"/>
        <dbReference type="ChEBI" id="CHEBI:90615"/>
        <dbReference type="ChEBI" id="CHEBI:90616"/>
        <dbReference type="EC" id="2.1.1.72"/>
    </reaction>
</comment>
<dbReference type="PANTHER" id="PTHR30481:SF4">
    <property type="entry name" value="SITE-SPECIFIC DNA-METHYLTRANSFERASE (ADENINE-SPECIFIC)"/>
    <property type="match status" value="1"/>
</dbReference>
<evidence type="ECO:0000313" key="8">
    <source>
        <dbReference type="EMBL" id="PPK77534.1"/>
    </source>
</evidence>
<dbReference type="PIRSF" id="PIRSF000398">
    <property type="entry name" value="M_m6A_EcoRV"/>
    <property type="match status" value="1"/>
</dbReference>
<feature type="binding site" evidence="7">
    <location>
        <position position="7"/>
    </location>
    <ligand>
        <name>S-adenosyl-L-methionine</name>
        <dbReference type="ChEBI" id="CHEBI:59789"/>
    </ligand>
</feature>
<feature type="binding site" evidence="7">
    <location>
        <position position="172"/>
    </location>
    <ligand>
        <name>S-adenosyl-L-methionine</name>
        <dbReference type="ChEBI" id="CHEBI:59789"/>
    </ligand>
</feature>
<dbReference type="PRINTS" id="PR00505">
    <property type="entry name" value="D12N6MTFRASE"/>
</dbReference>
<keyword evidence="9" id="KW-1185">Reference proteome</keyword>
<evidence type="ECO:0000256" key="6">
    <source>
        <dbReference type="ARBA" id="ARBA00047942"/>
    </source>
</evidence>
<evidence type="ECO:0000256" key="2">
    <source>
        <dbReference type="ARBA" id="ARBA00011900"/>
    </source>
</evidence>
<evidence type="ECO:0000256" key="5">
    <source>
        <dbReference type="ARBA" id="ARBA00022691"/>
    </source>
</evidence>
<dbReference type="InterPro" id="IPR012263">
    <property type="entry name" value="M_m6A_EcoRV"/>
</dbReference>
<dbReference type="RefSeq" id="WP_104439301.1">
    <property type="nucleotide sequence ID" value="NZ_PTJA01000016.1"/>
</dbReference>